<comment type="caution">
    <text evidence="2">The sequence shown here is derived from an EMBL/GenBank/DDBJ whole genome shotgun (WGS) entry which is preliminary data.</text>
</comment>
<evidence type="ECO:0000313" key="3">
    <source>
        <dbReference type="Proteomes" id="UP001139028"/>
    </source>
</evidence>
<feature type="region of interest" description="Disordered" evidence="1">
    <location>
        <begin position="77"/>
        <end position="99"/>
    </location>
</feature>
<protein>
    <submittedName>
        <fullName evidence="2">Uncharacterized protein</fullName>
    </submittedName>
</protein>
<dbReference type="Proteomes" id="UP001139028">
    <property type="component" value="Unassembled WGS sequence"/>
</dbReference>
<organism evidence="2 3">
    <name type="scientific">Microbulbifer okhotskensis</name>
    <dbReference type="NCBI Taxonomy" id="2926617"/>
    <lineage>
        <taxon>Bacteria</taxon>
        <taxon>Pseudomonadati</taxon>
        <taxon>Pseudomonadota</taxon>
        <taxon>Gammaproteobacteria</taxon>
        <taxon>Cellvibrionales</taxon>
        <taxon>Microbulbiferaceae</taxon>
        <taxon>Microbulbifer</taxon>
    </lineage>
</organism>
<dbReference type="AlphaFoldDB" id="A0A9X2J4H0"/>
<sequence length="99" mass="10662">MKGFVTPAALFAVVIGYLSCEGLNLIVFDDANAHARSVALSESDDRSVDYSQYSGDAQDAELFDDSDMTGFDGDVFADVPEHMPSKGESQKLDEKGFGE</sequence>
<dbReference type="EMBL" id="JALBWM010000020">
    <property type="protein sequence ID" value="MCO1334093.1"/>
    <property type="molecule type" value="Genomic_DNA"/>
</dbReference>
<dbReference type="RefSeq" id="WP_252465580.1">
    <property type="nucleotide sequence ID" value="NZ_JALBWM010000020.1"/>
</dbReference>
<gene>
    <name evidence="2" type="ORF">MO867_07025</name>
</gene>
<evidence type="ECO:0000256" key="1">
    <source>
        <dbReference type="SAM" id="MobiDB-lite"/>
    </source>
</evidence>
<reference evidence="2" key="1">
    <citation type="journal article" date="2022" name="Arch. Microbiol.">
        <title>Microbulbifer okhotskensis sp. nov., isolated from a deep bottom sediment of the Okhotsk Sea.</title>
        <authorList>
            <person name="Romanenko L."/>
            <person name="Kurilenko V."/>
            <person name="Otstavnykh N."/>
            <person name="Velansky P."/>
            <person name="Isaeva M."/>
            <person name="Mikhailov V."/>
        </authorList>
    </citation>
    <scope>NUCLEOTIDE SEQUENCE</scope>
    <source>
        <strain evidence="2">OS29</strain>
    </source>
</reference>
<keyword evidence="3" id="KW-1185">Reference proteome</keyword>
<evidence type="ECO:0000313" key="2">
    <source>
        <dbReference type="EMBL" id="MCO1334093.1"/>
    </source>
</evidence>
<accession>A0A9X2J4H0</accession>
<proteinExistence type="predicted"/>
<feature type="compositionally biased region" description="Basic and acidic residues" evidence="1">
    <location>
        <begin position="79"/>
        <end position="99"/>
    </location>
</feature>
<name>A0A9X2J4H0_9GAMM</name>